<evidence type="ECO:0000259" key="2">
    <source>
        <dbReference type="Pfam" id="PF22939"/>
    </source>
</evidence>
<dbReference type="Proteomes" id="UP001175211">
    <property type="component" value="Unassembled WGS sequence"/>
</dbReference>
<evidence type="ECO:0000256" key="1">
    <source>
        <dbReference type="ARBA" id="ARBA00022737"/>
    </source>
</evidence>
<organism evidence="4 5">
    <name type="scientific">Armillaria tabescens</name>
    <name type="common">Ringless honey mushroom</name>
    <name type="synonym">Agaricus tabescens</name>
    <dbReference type="NCBI Taxonomy" id="1929756"/>
    <lineage>
        <taxon>Eukaryota</taxon>
        <taxon>Fungi</taxon>
        <taxon>Dikarya</taxon>
        <taxon>Basidiomycota</taxon>
        <taxon>Agaricomycotina</taxon>
        <taxon>Agaricomycetes</taxon>
        <taxon>Agaricomycetidae</taxon>
        <taxon>Agaricales</taxon>
        <taxon>Marasmiineae</taxon>
        <taxon>Physalacriaceae</taxon>
        <taxon>Desarmillaria</taxon>
    </lineage>
</organism>
<feature type="domain" description="GPI inositol-deacylase winged helix" evidence="2">
    <location>
        <begin position="473"/>
        <end position="549"/>
    </location>
</feature>
<dbReference type="Pfam" id="PF12796">
    <property type="entry name" value="Ank_2"/>
    <property type="match status" value="2"/>
</dbReference>
<dbReference type="SUPFAM" id="SSF48403">
    <property type="entry name" value="Ankyrin repeat"/>
    <property type="match status" value="1"/>
</dbReference>
<dbReference type="PANTHER" id="PTHR10039:SF15">
    <property type="entry name" value="NACHT DOMAIN-CONTAINING PROTEIN"/>
    <property type="match status" value="1"/>
</dbReference>
<evidence type="ECO:0000313" key="5">
    <source>
        <dbReference type="Proteomes" id="UP001175211"/>
    </source>
</evidence>
<dbReference type="InterPro" id="IPR054471">
    <property type="entry name" value="GPIID_WHD"/>
</dbReference>
<dbReference type="Pfam" id="PF22939">
    <property type="entry name" value="WHD_GPIID"/>
    <property type="match status" value="1"/>
</dbReference>
<dbReference type="InterPro" id="IPR002110">
    <property type="entry name" value="Ankyrin_rpt"/>
</dbReference>
<reference evidence="4" key="1">
    <citation type="submission" date="2023-06" db="EMBL/GenBank/DDBJ databases">
        <authorList>
            <consortium name="Lawrence Berkeley National Laboratory"/>
            <person name="Ahrendt S."/>
            <person name="Sahu N."/>
            <person name="Indic B."/>
            <person name="Wong-Bajracharya J."/>
            <person name="Merenyi Z."/>
            <person name="Ke H.-M."/>
            <person name="Monk M."/>
            <person name="Kocsube S."/>
            <person name="Drula E."/>
            <person name="Lipzen A."/>
            <person name="Balint B."/>
            <person name="Henrissat B."/>
            <person name="Andreopoulos B."/>
            <person name="Martin F.M."/>
            <person name="Harder C.B."/>
            <person name="Rigling D."/>
            <person name="Ford K.L."/>
            <person name="Foster G.D."/>
            <person name="Pangilinan J."/>
            <person name="Papanicolaou A."/>
            <person name="Barry K."/>
            <person name="LaButti K."/>
            <person name="Viragh M."/>
            <person name="Koriabine M."/>
            <person name="Yan M."/>
            <person name="Riley R."/>
            <person name="Champramary S."/>
            <person name="Plett K.L."/>
            <person name="Tsai I.J."/>
            <person name="Slot J."/>
            <person name="Sipos G."/>
            <person name="Plett J."/>
            <person name="Nagy L.G."/>
            <person name="Grigoriev I.V."/>
        </authorList>
    </citation>
    <scope>NUCLEOTIDE SEQUENCE</scope>
    <source>
        <strain evidence="4">CCBAS 213</strain>
    </source>
</reference>
<dbReference type="InterPro" id="IPR056884">
    <property type="entry name" value="NPHP3-like_N"/>
</dbReference>
<keyword evidence="5" id="KW-1185">Reference proteome</keyword>
<gene>
    <name evidence="4" type="ORF">EV420DRAFT_151812</name>
</gene>
<dbReference type="SMART" id="SM00248">
    <property type="entry name" value="ANK"/>
    <property type="match status" value="4"/>
</dbReference>
<dbReference type="SUPFAM" id="SSF52540">
    <property type="entry name" value="P-loop containing nucleoside triphosphate hydrolases"/>
    <property type="match status" value="1"/>
</dbReference>
<dbReference type="InterPro" id="IPR027417">
    <property type="entry name" value="P-loop_NTPase"/>
</dbReference>
<feature type="domain" description="Nephrocystin 3-like N-terminal" evidence="3">
    <location>
        <begin position="195"/>
        <end position="362"/>
    </location>
</feature>
<dbReference type="Pfam" id="PF24883">
    <property type="entry name" value="NPHP3_N"/>
    <property type="match status" value="1"/>
</dbReference>
<dbReference type="EMBL" id="JAUEPS010000101">
    <property type="protein sequence ID" value="KAK0438160.1"/>
    <property type="molecule type" value="Genomic_DNA"/>
</dbReference>
<evidence type="ECO:0000259" key="3">
    <source>
        <dbReference type="Pfam" id="PF24883"/>
    </source>
</evidence>
<dbReference type="GeneID" id="85355589"/>
<protein>
    <recommendedName>
        <fullName evidence="6">NACHT domain-containing protein</fullName>
    </recommendedName>
</protein>
<accession>A0AA39J8L2</accession>
<name>A0AA39J8L2_ARMTA</name>
<dbReference type="PANTHER" id="PTHR10039">
    <property type="entry name" value="AMELOGENIN"/>
    <property type="match status" value="1"/>
</dbReference>
<comment type="caution">
    <text evidence="4">The sequence shown here is derived from an EMBL/GenBank/DDBJ whole genome shotgun (WGS) entry which is preliminary data.</text>
</comment>
<sequence length="846" mass="94961">MVDPVGVATSIVSLIQTTVTVIKYVEDVKNAPEERIKLLRELEDVKTCLSLVEMHTRSSTDSDPWLASLEGLRNTFGELANTLDGLKKGLEDASPEWRKVMHRLKWPLTRDGVEGDLRKIERIKTLIMIAGQHDHFKLSRAIQDMLSDVKCTGEEIRNINKQKQMEDKAEKVVAWLTSLDYNAVQRNTLKKRVGDTGQWFVESSKFQSWVDGSGMSRTLWCPGDPGAGKTVLASLIVDYLRKRVAQKKIAASVLCIFCDYRNAGAQTITNIIQSLLKQLIQAEDRLPSSIESLYDSNCRNGQMGSFLDELTELLSTQLEGYTCVYLVLDALDEFPGDYGEWRDLITVLKSLGANVHLLVTSRNYSTIQKLFEGDDELWVRAEDGDVRKFITSQLDVMGRIPQHLKDRDDLREKILTGVVEKAKGMFLLASLHVTLLAQSVTRADLVKELDKLPDTMTSAYEHLLDRVNKKVKHEKKLAYHIFGWIAFAQHRLKSVELQYALAVKPGMKELDADSIPDYDVITSICAGLVIVDSKGFPTFVHYTTQEYFTLHQDELFPCIHEDMMRTCLTYMSFDIFESPDVLNDNICPEPAFTGLPYNPTYIPARLDFLRIKDKYPFLGYSLNNWSYHARKYGLCSVKNEILAFLQTRTEVALYFERLVSGMLPTPAWFAANHGLVHVMEALVKQGVDLQHENALCIAAHAGQLDMVTYLLSRNDVDVNQMNKAMYLHDWDKSLDHPANGVGVGGCCPTLCTPLIAAASNGHEEIVKALLKSKNMKSLNTQSSSGHTALSEAVSGGHIRVARLLLSQPDINTSIQFQGKTLLMLAARGWWKDTFACGCQMGSASCL</sequence>
<dbReference type="InterPro" id="IPR036770">
    <property type="entry name" value="Ankyrin_rpt-contain_sf"/>
</dbReference>
<keyword evidence="1" id="KW-0677">Repeat</keyword>
<dbReference type="Gene3D" id="1.25.40.20">
    <property type="entry name" value="Ankyrin repeat-containing domain"/>
    <property type="match status" value="1"/>
</dbReference>
<dbReference type="Gene3D" id="3.40.50.300">
    <property type="entry name" value="P-loop containing nucleotide triphosphate hydrolases"/>
    <property type="match status" value="1"/>
</dbReference>
<dbReference type="RefSeq" id="XP_060322840.1">
    <property type="nucleotide sequence ID" value="XM_060472041.1"/>
</dbReference>
<dbReference type="AlphaFoldDB" id="A0AA39J8L2"/>
<evidence type="ECO:0008006" key="6">
    <source>
        <dbReference type="Google" id="ProtNLM"/>
    </source>
</evidence>
<proteinExistence type="predicted"/>
<evidence type="ECO:0000313" key="4">
    <source>
        <dbReference type="EMBL" id="KAK0438160.1"/>
    </source>
</evidence>